<proteinExistence type="predicted"/>
<dbReference type="EMBL" id="CP051180">
    <property type="protein sequence ID" value="QIZ76094.1"/>
    <property type="molecule type" value="Genomic_DNA"/>
</dbReference>
<dbReference type="Gene3D" id="3.30.70.260">
    <property type="match status" value="2"/>
</dbReference>
<name>A0A6H1UAN5_9GAMM</name>
<keyword evidence="3" id="KW-1185">Reference proteome</keyword>
<dbReference type="KEGG" id="fes:HER31_03835"/>
<evidence type="ECO:0000259" key="1">
    <source>
        <dbReference type="PROSITE" id="PS51671"/>
    </source>
</evidence>
<evidence type="ECO:0000313" key="3">
    <source>
        <dbReference type="Proteomes" id="UP000501602"/>
    </source>
</evidence>
<dbReference type="PROSITE" id="PS51671">
    <property type="entry name" value="ACT"/>
    <property type="match status" value="1"/>
</dbReference>
<dbReference type="SUPFAM" id="SSF55021">
    <property type="entry name" value="ACT-like"/>
    <property type="match status" value="2"/>
</dbReference>
<dbReference type="PANTHER" id="PTHR34875">
    <property type="entry name" value="UPF0237 PROTEIN MJ1558"/>
    <property type="match status" value="1"/>
</dbReference>
<dbReference type="InterPro" id="IPR050990">
    <property type="entry name" value="UPF0237/GcvR_regulator"/>
</dbReference>
<protein>
    <recommendedName>
        <fullName evidence="1">ACT domain-containing protein</fullName>
    </recommendedName>
</protein>
<evidence type="ECO:0000313" key="2">
    <source>
        <dbReference type="EMBL" id="QIZ76094.1"/>
    </source>
</evidence>
<sequence length="165" mass="18225">MDTTFLIAIDGPDKPGILNELSSTISQHNGHWLTSKSNNLDGHFFALIRVSVEQSAFEPLQQQLLALDQLNVQIHQSPLGQQGDHSYHWNIESDDHPSLIQDITTIITNHGANIDSFNNHRIAIPDSGLTAFTGDLLISGAASLDRHQIQQELENIHGQIVIRAV</sequence>
<dbReference type="Proteomes" id="UP000501602">
    <property type="component" value="Chromosome"/>
</dbReference>
<reference evidence="2 3" key="1">
    <citation type="submission" date="2020-04" db="EMBL/GenBank/DDBJ databases">
        <title>Ferrimonas sp. S7 isolated from sea water.</title>
        <authorList>
            <person name="Bae S.S."/>
            <person name="Baek K."/>
        </authorList>
    </citation>
    <scope>NUCLEOTIDE SEQUENCE [LARGE SCALE GENOMIC DNA]</scope>
    <source>
        <strain evidence="2 3">S7</strain>
    </source>
</reference>
<gene>
    <name evidence="2" type="ORF">HER31_03835</name>
</gene>
<dbReference type="InterPro" id="IPR045865">
    <property type="entry name" value="ACT-like_dom_sf"/>
</dbReference>
<dbReference type="PANTHER" id="PTHR34875:SF6">
    <property type="entry name" value="UPF0237 PROTEIN MJ1558"/>
    <property type="match status" value="1"/>
</dbReference>
<feature type="domain" description="ACT" evidence="1">
    <location>
        <begin position="6"/>
        <end position="77"/>
    </location>
</feature>
<accession>A0A6H1UAN5</accession>
<dbReference type="Pfam" id="PF13740">
    <property type="entry name" value="ACT_6"/>
    <property type="match status" value="1"/>
</dbReference>
<dbReference type="RefSeq" id="WP_168659354.1">
    <property type="nucleotide sequence ID" value="NZ_CP051180.1"/>
</dbReference>
<dbReference type="AlphaFoldDB" id="A0A6H1UAN5"/>
<organism evidence="2 3">
    <name type="scientific">Ferrimonas lipolytica</name>
    <dbReference type="NCBI Taxonomy" id="2724191"/>
    <lineage>
        <taxon>Bacteria</taxon>
        <taxon>Pseudomonadati</taxon>
        <taxon>Pseudomonadota</taxon>
        <taxon>Gammaproteobacteria</taxon>
        <taxon>Alteromonadales</taxon>
        <taxon>Ferrimonadaceae</taxon>
        <taxon>Ferrimonas</taxon>
    </lineage>
</organism>
<dbReference type="InterPro" id="IPR002912">
    <property type="entry name" value="ACT_dom"/>
</dbReference>